<dbReference type="PANTHER" id="PTHR37535:SF2">
    <property type="entry name" value="FINGER DOMAIN PROTEIN, PUTATIVE (AFU_ORTHOLOGUE AFUA_6G09300)-RELATED"/>
    <property type="match status" value="1"/>
</dbReference>
<organism evidence="3 4">
    <name type="scientific">Zasmidium cellare ATCC 36951</name>
    <dbReference type="NCBI Taxonomy" id="1080233"/>
    <lineage>
        <taxon>Eukaryota</taxon>
        <taxon>Fungi</taxon>
        <taxon>Dikarya</taxon>
        <taxon>Ascomycota</taxon>
        <taxon>Pezizomycotina</taxon>
        <taxon>Dothideomycetes</taxon>
        <taxon>Dothideomycetidae</taxon>
        <taxon>Mycosphaerellales</taxon>
        <taxon>Mycosphaerellaceae</taxon>
        <taxon>Zasmidium</taxon>
    </lineage>
</organism>
<dbReference type="EMBL" id="ML993649">
    <property type="protein sequence ID" value="KAF2158757.1"/>
    <property type="molecule type" value="Genomic_DNA"/>
</dbReference>
<evidence type="ECO:0000313" key="3">
    <source>
        <dbReference type="EMBL" id="KAF2158757.1"/>
    </source>
</evidence>
<reference evidence="3" key="1">
    <citation type="journal article" date="2020" name="Stud. Mycol.">
        <title>101 Dothideomycetes genomes: a test case for predicting lifestyles and emergence of pathogens.</title>
        <authorList>
            <person name="Haridas S."/>
            <person name="Albert R."/>
            <person name="Binder M."/>
            <person name="Bloem J."/>
            <person name="Labutti K."/>
            <person name="Salamov A."/>
            <person name="Andreopoulos B."/>
            <person name="Baker S."/>
            <person name="Barry K."/>
            <person name="Bills G."/>
            <person name="Bluhm B."/>
            <person name="Cannon C."/>
            <person name="Castanera R."/>
            <person name="Culley D."/>
            <person name="Daum C."/>
            <person name="Ezra D."/>
            <person name="Gonzalez J."/>
            <person name="Henrissat B."/>
            <person name="Kuo A."/>
            <person name="Liang C."/>
            <person name="Lipzen A."/>
            <person name="Lutzoni F."/>
            <person name="Magnuson J."/>
            <person name="Mondo S."/>
            <person name="Nolan M."/>
            <person name="Ohm R."/>
            <person name="Pangilinan J."/>
            <person name="Park H.-J."/>
            <person name="Ramirez L."/>
            <person name="Alfaro M."/>
            <person name="Sun H."/>
            <person name="Tritt A."/>
            <person name="Yoshinaga Y."/>
            <person name="Zwiers L.-H."/>
            <person name="Turgeon B."/>
            <person name="Goodwin S."/>
            <person name="Spatafora J."/>
            <person name="Crous P."/>
            <person name="Grigoriev I."/>
        </authorList>
    </citation>
    <scope>NUCLEOTIDE SEQUENCE</scope>
    <source>
        <strain evidence="3">ATCC 36951</strain>
    </source>
</reference>
<dbReference type="GeneID" id="54563328"/>
<dbReference type="Proteomes" id="UP000799537">
    <property type="component" value="Unassembled WGS sequence"/>
</dbReference>
<evidence type="ECO:0000313" key="4">
    <source>
        <dbReference type="Proteomes" id="UP000799537"/>
    </source>
</evidence>
<dbReference type="SMART" id="SM00355">
    <property type="entry name" value="ZnF_C2H2"/>
    <property type="match status" value="2"/>
</dbReference>
<evidence type="ECO:0000259" key="2">
    <source>
        <dbReference type="PROSITE" id="PS00028"/>
    </source>
</evidence>
<accession>A0A6A6BVD7</accession>
<gene>
    <name evidence="3" type="ORF">M409DRAFT_30718</name>
</gene>
<dbReference type="AlphaFoldDB" id="A0A6A6BVD7"/>
<feature type="region of interest" description="Disordered" evidence="1">
    <location>
        <begin position="426"/>
        <end position="461"/>
    </location>
</feature>
<protein>
    <recommendedName>
        <fullName evidence="2">C2H2-type domain-containing protein</fullName>
    </recommendedName>
</protein>
<dbReference type="PROSITE" id="PS00028">
    <property type="entry name" value="ZINC_FINGER_C2H2_1"/>
    <property type="match status" value="1"/>
</dbReference>
<dbReference type="InterPro" id="IPR013087">
    <property type="entry name" value="Znf_C2H2_type"/>
</dbReference>
<name>A0A6A6BVD7_ZASCE</name>
<dbReference type="OrthoDB" id="4485682at2759"/>
<sequence>MTRSKLPPTRAHRDDAFAPAAEPTWKEYGIDMGSAEYYRRREEEFDETTQTRKIYKDKTEKLRDWIKGLWFQYCEHVNKEPMSTLKTMPIQVLDNFFHWLLHRRRESLRSASSLQTYWNVFTLMRRSETGIIDVPLLIKSQMHGVRQRLAAEFELRTEKKPKTIVRVEDEVKLLAALWSSNEMSMEHERLRVQLALLIQLAGITGSRPGALISLTYRDLKLSLLRDPEGSEWPRLVVDVTFRNTKSFLGAKAPNTFPIPQVPKEPCLLLCPQISLLGLIFADHAFDGLESPEQLFQLRVTTGLNEQVLPIKDEWAAIPLFRRLKSSVHGLVMSEDVCATDDWLRDKLKTLSDVVGFDLPTGPYSFRRGAGEAFDSSNYVSDSQRNLILQHASSAVFQHNYLSRYITADTQAAFRGLEPQTALMRAASGMSRTIDPRRPTKLSEAEQAQVKQHPEVKLHRRRRDGLKSRIRDKYGPMTRAKGTLIYNKYHAARRDHEKAVKAARKAMLAKSKTIYRKRQPVADIARQLRGDCDPDKAGEPISEDFPTNTRRRRVMNALLTPAPSDPARESERRSKAVAAIASLSRHRDPLVPEVCRPRRMARPVKEASLDAEQEMKSPAFSLECPPTQCIFCLGNHELSMERRTKSFYSRGTLKKHFRNEHLQYHPDNAPIRCPHPMCDLTLEHKMHLQNHAAVIHKTLT</sequence>
<dbReference type="Pfam" id="PF11917">
    <property type="entry name" value="DUF3435"/>
    <property type="match status" value="1"/>
</dbReference>
<evidence type="ECO:0000256" key="1">
    <source>
        <dbReference type="SAM" id="MobiDB-lite"/>
    </source>
</evidence>
<dbReference type="PANTHER" id="PTHR37535">
    <property type="entry name" value="FLUG DOMAIN PROTEIN"/>
    <property type="match status" value="1"/>
</dbReference>
<feature type="domain" description="C2H2-type" evidence="2">
    <location>
        <begin position="672"/>
        <end position="695"/>
    </location>
</feature>
<keyword evidence="4" id="KW-1185">Reference proteome</keyword>
<proteinExistence type="predicted"/>
<feature type="compositionally biased region" description="Basic and acidic residues" evidence="1">
    <location>
        <begin position="433"/>
        <end position="443"/>
    </location>
</feature>
<dbReference type="RefSeq" id="XP_033659646.1">
    <property type="nucleotide sequence ID" value="XM_033810056.1"/>
</dbReference>
<dbReference type="InterPro" id="IPR021842">
    <property type="entry name" value="DUF3435"/>
</dbReference>